<dbReference type="KEGG" id="ncc:104966298"/>
<dbReference type="InterPro" id="IPR004172">
    <property type="entry name" value="L27_dom"/>
</dbReference>
<feature type="domain" description="L27" evidence="1">
    <location>
        <begin position="10"/>
        <end position="65"/>
    </location>
</feature>
<organism evidence="2 3">
    <name type="scientific">Notothenia coriiceps</name>
    <name type="common">black rockcod</name>
    <dbReference type="NCBI Taxonomy" id="8208"/>
    <lineage>
        <taxon>Eukaryota</taxon>
        <taxon>Metazoa</taxon>
        <taxon>Chordata</taxon>
        <taxon>Craniata</taxon>
        <taxon>Vertebrata</taxon>
        <taxon>Euteleostomi</taxon>
        <taxon>Actinopterygii</taxon>
        <taxon>Neopterygii</taxon>
        <taxon>Teleostei</taxon>
        <taxon>Neoteleostei</taxon>
        <taxon>Acanthomorphata</taxon>
        <taxon>Eupercaria</taxon>
        <taxon>Perciformes</taxon>
        <taxon>Notothenioidei</taxon>
        <taxon>Nototheniidae</taxon>
        <taxon>Notothenia</taxon>
    </lineage>
</organism>
<evidence type="ECO:0000313" key="3">
    <source>
        <dbReference type="RefSeq" id="XP_010793787.1"/>
    </source>
</evidence>
<dbReference type="Pfam" id="PF02828">
    <property type="entry name" value="L27"/>
    <property type="match status" value="1"/>
</dbReference>
<evidence type="ECO:0000313" key="2">
    <source>
        <dbReference type="Proteomes" id="UP000504611"/>
    </source>
</evidence>
<name>A0A6I9PZ75_9TELE</name>
<dbReference type="GeneID" id="104966298"/>
<sequence length="133" mass="14567">MPALATGAGHEPGLYELLAALPSQLQPHVSRPEDNAFLQDMFGERSLHSLIKIHEQLQLYEESKPVPVLDSAAALAHELSKELEGKSANGEIKELLQLLAKPHVKVSPAGVSARQSCIRDGRIKKENWTAFLL</sequence>
<gene>
    <name evidence="3" type="primary">LOC104966298</name>
</gene>
<dbReference type="Proteomes" id="UP000504611">
    <property type="component" value="Unplaced"/>
</dbReference>
<reference evidence="3" key="1">
    <citation type="submission" date="2025-08" db="UniProtKB">
        <authorList>
            <consortium name="RefSeq"/>
        </authorList>
    </citation>
    <scope>IDENTIFICATION</scope>
    <source>
        <tissue evidence="3">Muscle</tissue>
    </source>
</reference>
<proteinExistence type="predicted"/>
<dbReference type="RefSeq" id="XP_010793787.1">
    <property type="nucleotide sequence ID" value="XM_010795485.1"/>
</dbReference>
<protein>
    <submittedName>
        <fullName evidence="3">MAGUK p55 subfamily member 7-like</fullName>
    </submittedName>
</protein>
<dbReference type="InterPro" id="IPR014775">
    <property type="entry name" value="L27_C"/>
</dbReference>
<keyword evidence="2" id="KW-1185">Reference proteome</keyword>
<dbReference type="OrthoDB" id="439127at2759"/>
<dbReference type="SMART" id="SM00569">
    <property type="entry name" value="L27"/>
    <property type="match status" value="1"/>
</dbReference>
<accession>A0A6I9PZ75</accession>
<evidence type="ECO:0000259" key="1">
    <source>
        <dbReference type="PROSITE" id="PS51022"/>
    </source>
</evidence>
<dbReference type="PROSITE" id="PS51022">
    <property type="entry name" value="L27"/>
    <property type="match status" value="1"/>
</dbReference>
<dbReference type="AlphaFoldDB" id="A0A6I9PZ75"/>